<feature type="domain" description="Cas12f1-like TNB" evidence="8">
    <location>
        <begin position="281"/>
        <end position="347"/>
    </location>
</feature>
<reference evidence="9 10" key="1">
    <citation type="journal article" date="2009" name="Stand. Genomic Sci.">
        <title>Complete genome sequence of Rhodothermus marinus type strain (R-10).</title>
        <authorList>
            <person name="Nolan M."/>
            <person name="Tindall B.J."/>
            <person name="Pomrenke H."/>
            <person name="Lapidus A."/>
            <person name="Copeland A."/>
            <person name="Glavina Del Rio T."/>
            <person name="Lucas S."/>
            <person name="Chen F."/>
            <person name="Tice H."/>
            <person name="Cheng J.F."/>
            <person name="Saunders E."/>
            <person name="Han C."/>
            <person name="Bruce D."/>
            <person name="Goodwin L."/>
            <person name="Chain P."/>
            <person name="Pitluck S."/>
            <person name="Ovchinikova G."/>
            <person name="Pati A."/>
            <person name="Ivanova N."/>
            <person name="Mavromatis K."/>
            <person name="Chen A."/>
            <person name="Palaniappan K."/>
            <person name="Land M."/>
            <person name="Hauser L."/>
            <person name="Chang Y.J."/>
            <person name="Jeffries C.D."/>
            <person name="Brettin T."/>
            <person name="Goker M."/>
            <person name="Bristow J."/>
            <person name="Eisen J.A."/>
            <person name="Markowitz V."/>
            <person name="Hugenholtz P."/>
            <person name="Kyrpides N.C."/>
            <person name="Klenk H.P."/>
            <person name="Detter J.C."/>
        </authorList>
    </citation>
    <scope>NUCLEOTIDE SEQUENCE [LARGE SCALE GENOMIC DNA]</scope>
    <source>
        <strain evidence="10">ATCC 43812 / DSM 4252 / R-10</strain>
    </source>
</reference>
<evidence type="ECO:0000313" key="10">
    <source>
        <dbReference type="Proteomes" id="UP000002221"/>
    </source>
</evidence>
<sequence length="382" mass="43127">MQTLTLRTRLEPTPAQADALQETLERFAQACNLTLEVARACRTFSKFKLQRLVYGQLRALGLSANLAIRAIARVGRRKGHRAKHYRPTSCDYDQRTLSLRGESVSLSTTHGRLRIPMRLSPYHRYWLARARSVQGGRLLRDRRGRWYVHLTVRVAVPEALPTGRVVGVDLGQRLLAALSTGERLSGGALKTKRLHYRAKRAEIRSKLDRPSERTRSLRRLWARLSGRERRFVRQVLHEASRRIVDGLAPGDVLAIEDLRGLRGRTKRKGKAARHLHQLWPYGLFRHLLEYKARLKGVRVVVVDPAHTSRTCPRCGHIDRRNRRSGRLFRCRACGFQHNADVVAAMNLARRAGSEGMGRCQPAPGAIPAGGREGKPTTSVVGS</sequence>
<dbReference type="Pfam" id="PF01385">
    <property type="entry name" value="OrfB_IS605"/>
    <property type="match status" value="1"/>
</dbReference>
<evidence type="ECO:0000256" key="2">
    <source>
        <dbReference type="ARBA" id="ARBA00011044"/>
    </source>
</evidence>
<comment type="similarity">
    <text evidence="2">In the N-terminal section; belongs to the transposase 2 family.</text>
</comment>
<dbReference type="PANTHER" id="PTHR30405:SF11">
    <property type="entry name" value="RNA-GUIDED DNA ENDONUCLEASE RV2885C-RELATED"/>
    <property type="match status" value="1"/>
</dbReference>
<dbReference type="InterPro" id="IPR051399">
    <property type="entry name" value="RNA-guided_DNA_endo/Transpos"/>
</dbReference>
<dbReference type="InterPro" id="IPR001959">
    <property type="entry name" value="Transposase"/>
</dbReference>
<keyword evidence="3" id="KW-0815">Transposition</keyword>
<dbReference type="EMBL" id="CP001807">
    <property type="protein sequence ID" value="ACY48079.1"/>
    <property type="molecule type" value="Genomic_DNA"/>
</dbReference>
<gene>
    <name evidence="9" type="ordered locus">Rmar_1189</name>
</gene>
<evidence type="ECO:0000256" key="4">
    <source>
        <dbReference type="ARBA" id="ARBA00023125"/>
    </source>
</evidence>
<name>D0MHX1_RHOM4</name>
<accession>D0MHX1</accession>
<dbReference type="eggNOG" id="COG0675">
    <property type="taxonomic scope" value="Bacteria"/>
</dbReference>
<dbReference type="KEGG" id="rmr:Rmar_1189"/>
<evidence type="ECO:0000256" key="5">
    <source>
        <dbReference type="ARBA" id="ARBA00023172"/>
    </source>
</evidence>
<dbReference type="GO" id="GO:0003677">
    <property type="term" value="F:DNA binding"/>
    <property type="evidence" value="ECO:0007669"/>
    <property type="project" value="UniProtKB-KW"/>
</dbReference>
<evidence type="ECO:0000256" key="3">
    <source>
        <dbReference type="ARBA" id="ARBA00022578"/>
    </source>
</evidence>
<dbReference type="GO" id="GO:0032196">
    <property type="term" value="P:transposition"/>
    <property type="evidence" value="ECO:0007669"/>
    <property type="project" value="UniProtKB-KW"/>
</dbReference>
<feature type="domain" description="Probable transposase IS891/IS1136/IS1341" evidence="7">
    <location>
        <begin position="152"/>
        <end position="247"/>
    </location>
</feature>
<feature type="region of interest" description="Disordered" evidence="6">
    <location>
        <begin position="355"/>
        <end position="382"/>
    </location>
</feature>
<protein>
    <submittedName>
        <fullName evidence="9">Transposase, IS605 OrfB family</fullName>
    </submittedName>
</protein>
<dbReference type="Proteomes" id="UP000002221">
    <property type="component" value="Chromosome"/>
</dbReference>
<evidence type="ECO:0000259" key="8">
    <source>
        <dbReference type="Pfam" id="PF07282"/>
    </source>
</evidence>
<organism evidence="9 10">
    <name type="scientific">Rhodothermus marinus (strain ATCC 43812 / DSM 4252 / R-10)</name>
    <name type="common">Rhodothermus obamensis</name>
    <dbReference type="NCBI Taxonomy" id="518766"/>
    <lineage>
        <taxon>Bacteria</taxon>
        <taxon>Pseudomonadati</taxon>
        <taxon>Rhodothermota</taxon>
        <taxon>Rhodothermia</taxon>
        <taxon>Rhodothermales</taxon>
        <taxon>Rhodothermaceae</taxon>
        <taxon>Rhodothermus</taxon>
    </lineage>
</organism>
<dbReference type="RefSeq" id="WP_012843691.1">
    <property type="nucleotide sequence ID" value="NC_013501.1"/>
</dbReference>
<dbReference type="AlphaFoldDB" id="D0MHX1"/>
<evidence type="ECO:0000256" key="6">
    <source>
        <dbReference type="SAM" id="MobiDB-lite"/>
    </source>
</evidence>
<dbReference type="OrthoDB" id="1551477at2"/>
<comment type="similarity">
    <text evidence="1">In the C-terminal section; belongs to the transposase 35 family.</text>
</comment>
<keyword evidence="5" id="KW-0233">DNA recombination</keyword>
<dbReference type="NCBIfam" id="NF040570">
    <property type="entry name" value="guided_TnpB"/>
    <property type="match status" value="1"/>
</dbReference>
<dbReference type="Pfam" id="PF07282">
    <property type="entry name" value="Cas12f1-like_TNB"/>
    <property type="match status" value="1"/>
</dbReference>
<evidence type="ECO:0000313" key="9">
    <source>
        <dbReference type="EMBL" id="ACY48079.1"/>
    </source>
</evidence>
<keyword evidence="4" id="KW-0238">DNA-binding</keyword>
<evidence type="ECO:0000259" key="7">
    <source>
        <dbReference type="Pfam" id="PF01385"/>
    </source>
</evidence>
<proteinExistence type="inferred from homology"/>
<dbReference type="PANTHER" id="PTHR30405">
    <property type="entry name" value="TRANSPOSASE"/>
    <property type="match status" value="1"/>
</dbReference>
<keyword evidence="10" id="KW-1185">Reference proteome</keyword>
<dbReference type="HOGENOM" id="CLU_032903_3_2_10"/>
<dbReference type="GO" id="GO:0006310">
    <property type="term" value="P:DNA recombination"/>
    <property type="evidence" value="ECO:0007669"/>
    <property type="project" value="UniProtKB-KW"/>
</dbReference>
<evidence type="ECO:0000256" key="1">
    <source>
        <dbReference type="ARBA" id="ARBA00008761"/>
    </source>
</evidence>
<dbReference type="NCBIfam" id="TIGR01766">
    <property type="entry name" value="IS200/IS605 family accessory protein TnpB-like domain"/>
    <property type="match status" value="1"/>
</dbReference>
<dbReference type="InterPro" id="IPR010095">
    <property type="entry name" value="Cas12f1-like_TNB"/>
</dbReference>